<dbReference type="RefSeq" id="WP_090378083.1">
    <property type="nucleotide sequence ID" value="NZ_CP156749.1"/>
</dbReference>
<accession>A0A1H4UJM8</accession>
<evidence type="ECO:0000313" key="2">
    <source>
        <dbReference type="EMBL" id="SEC68885.1"/>
    </source>
</evidence>
<protein>
    <submittedName>
        <fullName evidence="2">Uncharacterized protein</fullName>
    </submittedName>
</protein>
<sequence>MFELLLRGLAVLAEVVLELVFGYLFYASGWLVLRLLTLGRYPRLPLRVADPLGPRCSWVSVFGFLCVVGLPLTALVFLYG</sequence>
<dbReference type="Proteomes" id="UP000242849">
    <property type="component" value="Unassembled WGS sequence"/>
</dbReference>
<keyword evidence="1" id="KW-1133">Transmembrane helix</keyword>
<keyword evidence="1" id="KW-0812">Transmembrane</keyword>
<dbReference type="EMBL" id="FNSC01000001">
    <property type="protein sequence ID" value="SEC68885.1"/>
    <property type="molecule type" value="Genomic_DNA"/>
</dbReference>
<keyword evidence="1" id="KW-0472">Membrane</keyword>
<feature type="transmembrane region" description="Helical" evidence="1">
    <location>
        <begin position="58"/>
        <end position="79"/>
    </location>
</feature>
<dbReference type="STRING" id="53406.SAMN05421553_1277"/>
<evidence type="ECO:0000313" key="3">
    <source>
        <dbReference type="Proteomes" id="UP000242849"/>
    </source>
</evidence>
<evidence type="ECO:0000256" key="1">
    <source>
        <dbReference type="SAM" id="Phobius"/>
    </source>
</evidence>
<proteinExistence type="predicted"/>
<dbReference type="OrthoDB" id="6971330at2"/>
<organism evidence="2 3">
    <name type="scientific">Pseudomonas anguilliseptica</name>
    <dbReference type="NCBI Taxonomy" id="53406"/>
    <lineage>
        <taxon>Bacteria</taxon>
        <taxon>Pseudomonadati</taxon>
        <taxon>Pseudomonadota</taxon>
        <taxon>Gammaproteobacteria</taxon>
        <taxon>Pseudomonadales</taxon>
        <taxon>Pseudomonadaceae</taxon>
        <taxon>Pseudomonas</taxon>
    </lineage>
</organism>
<dbReference type="AlphaFoldDB" id="A0A1H4UJM8"/>
<gene>
    <name evidence="2" type="ORF">SAMN05421553_1277</name>
</gene>
<name>A0A1H4UJM8_PSEAG</name>
<feature type="transmembrane region" description="Helical" evidence="1">
    <location>
        <begin position="20"/>
        <end position="37"/>
    </location>
</feature>
<keyword evidence="3" id="KW-1185">Reference proteome</keyword>
<reference evidence="3" key="1">
    <citation type="submission" date="2016-10" db="EMBL/GenBank/DDBJ databases">
        <authorList>
            <person name="Varghese N."/>
            <person name="Submissions S."/>
        </authorList>
    </citation>
    <scope>NUCLEOTIDE SEQUENCE [LARGE SCALE GENOMIC DNA]</scope>
    <source>
        <strain evidence="3">DSM 12111</strain>
    </source>
</reference>